<keyword evidence="4" id="KW-1185">Reference proteome</keyword>
<dbReference type="InterPro" id="IPR025877">
    <property type="entry name" value="MobA-like_NTP_Trfase"/>
</dbReference>
<evidence type="ECO:0000259" key="2">
    <source>
        <dbReference type="Pfam" id="PF12804"/>
    </source>
</evidence>
<sequence length="199" mass="20442">MPGAEPVGLLLAAGRGSRFDASGQRNKLLAPLADGRPLAVVAAQHLLGVLPRVVAVVAPDATLLAKHLADVGCEVELGLAATPGMGASLACGVAASREASGWVVALADMPCIAASTIASVRDGLLAGHDLVAPRYAGQRGHPVGICARHLNTLLTLSGDQGARRLFATEPVHWVDVEDEGVLRDVDTPDDLNHLPLRAT</sequence>
<protein>
    <submittedName>
        <fullName evidence="3">Nucleotidyltransferase family protein</fullName>
    </submittedName>
</protein>
<proteinExistence type="predicted"/>
<dbReference type="CDD" id="cd04182">
    <property type="entry name" value="GT_2_like_f"/>
    <property type="match status" value="1"/>
</dbReference>
<gene>
    <name evidence="3" type="ORF">PZA18_18150</name>
</gene>
<dbReference type="Gene3D" id="3.90.550.10">
    <property type="entry name" value="Spore Coat Polysaccharide Biosynthesis Protein SpsA, Chain A"/>
    <property type="match status" value="1"/>
</dbReference>
<dbReference type="EMBL" id="JARRAF010000028">
    <property type="protein sequence ID" value="MDK2125972.1"/>
    <property type="molecule type" value="Genomic_DNA"/>
</dbReference>
<dbReference type="Pfam" id="PF12804">
    <property type="entry name" value="NTP_transf_3"/>
    <property type="match status" value="1"/>
</dbReference>
<dbReference type="RefSeq" id="WP_284102287.1">
    <property type="nucleotide sequence ID" value="NZ_JARRAF010000028.1"/>
</dbReference>
<dbReference type="SUPFAM" id="SSF53448">
    <property type="entry name" value="Nucleotide-diphospho-sugar transferases"/>
    <property type="match status" value="1"/>
</dbReference>
<accession>A0ABT7E0X8</accession>
<dbReference type="InterPro" id="IPR029044">
    <property type="entry name" value="Nucleotide-diphossugar_trans"/>
</dbReference>
<evidence type="ECO:0000313" key="4">
    <source>
        <dbReference type="Proteomes" id="UP001172778"/>
    </source>
</evidence>
<comment type="caution">
    <text evidence="3">The sequence shown here is derived from an EMBL/GenBank/DDBJ whole genome shotgun (WGS) entry which is preliminary data.</text>
</comment>
<dbReference type="PANTHER" id="PTHR43777">
    <property type="entry name" value="MOLYBDENUM COFACTOR CYTIDYLYLTRANSFERASE"/>
    <property type="match status" value="1"/>
</dbReference>
<evidence type="ECO:0000313" key="3">
    <source>
        <dbReference type="EMBL" id="MDK2125972.1"/>
    </source>
</evidence>
<dbReference type="Proteomes" id="UP001172778">
    <property type="component" value="Unassembled WGS sequence"/>
</dbReference>
<name>A0ABT7E0X8_9NEIS</name>
<evidence type="ECO:0000256" key="1">
    <source>
        <dbReference type="ARBA" id="ARBA00022842"/>
    </source>
</evidence>
<reference evidence="3" key="1">
    <citation type="submission" date="2023-03" db="EMBL/GenBank/DDBJ databases">
        <title>Chitinimonas shenzhenensis gen. nov., sp. nov., a novel member of family Burkholderiaceae isolated from activated sludge collected in Shen Zhen, China.</title>
        <authorList>
            <person name="Wang X."/>
        </authorList>
    </citation>
    <scope>NUCLEOTIDE SEQUENCE</scope>
    <source>
        <strain evidence="3">DQS-5</strain>
    </source>
</reference>
<keyword evidence="1" id="KW-0460">Magnesium</keyword>
<organism evidence="3 4">
    <name type="scientific">Parachitinimonas caeni</name>
    <dbReference type="NCBI Taxonomy" id="3031301"/>
    <lineage>
        <taxon>Bacteria</taxon>
        <taxon>Pseudomonadati</taxon>
        <taxon>Pseudomonadota</taxon>
        <taxon>Betaproteobacteria</taxon>
        <taxon>Neisseriales</taxon>
        <taxon>Chitinibacteraceae</taxon>
        <taxon>Parachitinimonas</taxon>
    </lineage>
</organism>
<feature type="domain" description="MobA-like NTP transferase" evidence="2">
    <location>
        <begin position="8"/>
        <end position="168"/>
    </location>
</feature>
<dbReference type="PANTHER" id="PTHR43777:SF1">
    <property type="entry name" value="MOLYBDENUM COFACTOR CYTIDYLYLTRANSFERASE"/>
    <property type="match status" value="1"/>
</dbReference>